<evidence type="ECO:0000256" key="2">
    <source>
        <dbReference type="SAM" id="MobiDB-lite"/>
    </source>
</evidence>
<dbReference type="CDD" id="cd09272">
    <property type="entry name" value="RNase_HI_RT_Ty1"/>
    <property type="match status" value="1"/>
</dbReference>
<name>A0A2N9EKF8_FAGSY</name>
<dbReference type="PANTHER" id="PTHR11439">
    <property type="entry name" value="GAG-POL-RELATED RETROTRANSPOSON"/>
    <property type="match status" value="1"/>
</dbReference>
<reference evidence="4" key="1">
    <citation type="submission" date="2018-02" db="EMBL/GenBank/DDBJ databases">
        <authorList>
            <person name="Cohen D.B."/>
            <person name="Kent A.D."/>
        </authorList>
    </citation>
    <scope>NUCLEOTIDE SEQUENCE</scope>
</reference>
<gene>
    <name evidence="4" type="ORF">FSB_LOCUS3002</name>
</gene>
<dbReference type="InterPro" id="IPR043502">
    <property type="entry name" value="DNA/RNA_pol_sf"/>
</dbReference>
<feature type="domain" description="Reverse transcriptase Ty1/copia-type" evidence="3">
    <location>
        <begin position="615"/>
        <end position="857"/>
    </location>
</feature>
<dbReference type="AlphaFoldDB" id="A0A2N9EKF8"/>
<feature type="coiled-coil region" evidence="1">
    <location>
        <begin position="140"/>
        <end position="171"/>
    </location>
</feature>
<dbReference type="PANTHER" id="PTHR11439:SF455">
    <property type="entry name" value="RLK (RECEPTOR-LIKE PROTEIN KINASE) 8, PUTATIVE-RELATED"/>
    <property type="match status" value="1"/>
</dbReference>
<evidence type="ECO:0000259" key="3">
    <source>
        <dbReference type="Pfam" id="PF07727"/>
    </source>
</evidence>
<feature type="region of interest" description="Disordered" evidence="2">
    <location>
        <begin position="481"/>
        <end position="539"/>
    </location>
</feature>
<protein>
    <recommendedName>
        <fullName evidence="3">Reverse transcriptase Ty1/copia-type domain-containing protein</fullName>
    </recommendedName>
</protein>
<feature type="region of interest" description="Disordered" evidence="2">
    <location>
        <begin position="406"/>
        <end position="455"/>
    </location>
</feature>
<sequence length="1100" mass="120817">MTTAIPNPQTQTPFFLLSNFSNYVTVKLDHTNYLMWKFQITGILDAYSLLDHLEDPIPCPSKFLLGQNGAEIQEVNAGYVQWKSRDKTLFSLLSSTLSPSAISLVMGQTTASGIWKVIHNRYTSISRSSIVNLKRELHSIKKHSDSVTQYLQKIKEARDKLNEAVKFEELHTLMKTEEDLLKSAVDNSKEIAHMAMAASKNFTSPSNAQFPDTMVVEAKIKTSVIVAESWNTNQGSRPTCQICHKLGHTAIDCYQRMNYAFQGRHPPAKLAAMATATPPEPHQTTWISDTGATDHFTPDIHNLPDNQAYTDPQLVSVGNGHQLPITHIGRPLYKGISKDGLYPIRGLSLPSWHSRLSSASSPSSSVFPNSTSHVSSKACPQAACFNASSTACPPAASSNISSNICPPAASPQSHSSPLPSPTHPTASYSPLPSPTHPTASYSPDPLPSLLGPIPLPHNPLSHNPLSHNPYIPHGPVPNPHLITQPECPAPQPHNPLSSPSSAALPILTVPVHHTASSSPSPSALPNPTTTIPPASSSPLSSILPIPTTLIHSLPFTSSHPMQTRPKSRIIKKKSFASSTTINYLQTEPPTYTIASKIPEWREAMASEFDALHRQKTWSLVPSCPDHNIIGCRWVYKIKHNTDGSVSRYKARLVAKGFHQQAGVDFDETFSPVVKPPTVRIILSLAAQNQWSLRQLDVSNAFLHGLLKENVYMTQPIGFIDSAKPSHVCQLQKSLYGLKQAPRAWFERFTSHLLTLGFSASVADASLFILHHGSTTVYLLLYVDDIIITGNNPTAISDIITQLSNAFELKDLGPLRYFLGLQIDYKKVGLFVHQHKYITDLLTKFHMTECKAASTPIATTSSLSTTTTDLLSDPTPYRSLVGALQYATFTRPDIAFAVNRVCQFMHQPSTIHFAAAKRILRFLKGTLDKGILFQPGPLALTAFTDADWAGDTSDRRSTSGVVVFLGNNPITWLSKKQHTVSRSSTEAEYRSLATGAAELAWLRQVLCDLKLYLPSAPLIWCDNTSALALASNPVFHGRTKHIEVDYHFVRERVVRGDLSLQFISTHDQLADIFTKALPSTRFLLLCSKLLVCSTDHQFEGG</sequence>
<feature type="compositionally biased region" description="Low complexity" evidence="2">
    <location>
        <begin position="514"/>
        <end position="539"/>
    </location>
</feature>
<dbReference type="Pfam" id="PF14223">
    <property type="entry name" value="Retrotran_gag_2"/>
    <property type="match status" value="1"/>
</dbReference>
<dbReference type="SUPFAM" id="SSF56672">
    <property type="entry name" value="DNA/RNA polymerases"/>
    <property type="match status" value="1"/>
</dbReference>
<dbReference type="InterPro" id="IPR013103">
    <property type="entry name" value="RVT_2"/>
</dbReference>
<evidence type="ECO:0000313" key="4">
    <source>
        <dbReference type="EMBL" id="SPC75120.1"/>
    </source>
</evidence>
<accession>A0A2N9EKF8</accession>
<dbReference type="Pfam" id="PF07727">
    <property type="entry name" value="RVT_2"/>
    <property type="match status" value="1"/>
</dbReference>
<feature type="compositionally biased region" description="Low complexity" evidence="2">
    <location>
        <begin position="495"/>
        <end position="505"/>
    </location>
</feature>
<keyword evidence="1" id="KW-0175">Coiled coil</keyword>
<organism evidence="4">
    <name type="scientific">Fagus sylvatica</name>
    <name type="common">Beechnut</name>
    <dbReference type="NCBI Taxonomy" id="28930"/>
    <lineage>
        <taxon>Eukaryota</taxon>
        <taxon>Viridiplantae</taxon>
        <taxon>Streptophyta</taxon>
        <taxon>Embryophyta</taxon>
        <taxon>Tracheophyta</taxon>
        <taxon>Spermatophyta</taxon>
        <taxon>Magnoliopsida</taxon>
        <taxon>eudicotyledons</taxon>
        <taxon>Gunneridae</taxon>
        <taxon>Pentapetalae</taxon>
        <taxon>rosids</taxon>
        <taxon>fabids</taxon>
        <taxon>Fagales</taxon>
        <taxon>Fagaceae</taxon>
        <taxon>Fagus</taxon>
    </lineage>
</organism>
<dbReference type="EMBL" id="OIVN01000146">
    <property type="protein sequence ID" value="SPC75120.1"/>
    <property type="molecule type" value="Genomic_DNA"/>
</dbReference>
<evidence type="ECO:0000256" key="1">
    <source>
        <dbReference type="SAM" id="Coils"/>
    </source>
</evidence>
<feature type="compositionally biased region" description="Low complexity" evidence="2">
    <location>
        <begin position="406"/>
        <end position="427"/>
    </location>
</feature>
<proteinExistence type="predicted"/>